<feature type="domain" description="O-methyltransferase dimerisation" evidence="10">
    <location>
        <begin position="62"/>
        <end position="158"/>
    </location>
</feature>
<dbReference type="FunFam" id="3.40.50.150:FF:000061">
    <property type="entry name" value="Caffeic acid O-methyltransferase"/>
    <property type="match status" value="1"/>
</dbReference>
<reference evidence="11 12" key="1">
    <citation type="submission" date="2024-01" db="EMBL/GenBank/DDBJ databases">
        <title>The genomes of 5 underutilized Papilionoideae crops provide insights into root nodulation and disease resistanc.</title>
        <authorList>
            <person name="Jiang F."/>
        </authorList>
    </citation>
    <scope>NUCLEOTIDE SEQUENCE [LARGE SCALE GENOMIC DNA]</scope>
    <source>
        <strain evidence="11">DUOXIRENSHENG_FW03</strain>
        <tissue evidence="11">Leaves</tissue>
    </source>
</reference>
<dbReference type="GO" id="GO:0032259">
    <property type="term" value="P:methylation"/>
    <property type="evidence" value="ECO:0007669"/>
    <property type="project" value="UniProtKB-KW"/>
</dbReference>
<evidence type="ECO:0000256" key="3">
    <source>
        <dbReference type="ARBA" id="ARBA00022679"/>
    </source>
</evidence>
<dbReference type="EC" id="2.1.1.68" evidence="6"/>
<feature type="domain" description="O-methyltransferase C-terminal" evidence="9">
    <location>
        <begin position="181"/>
        <end position="386"/>
    </location>
</feature>
<dbReference type="Proteomes" id="UP001386955">
    <property type="component" value="Unassembled WGS sequence"/>
</dbReference>
<dbReference type="GO" id="GO:0008757">
    <property type="term" value="F:S-adenosylmethionine-dependent methyltransferase activity"/>
    <property type="evidence" value="ECO:0007669"/>
    <property type="project" value="UniProtKB-ARBA"/>
</dbReference>
<keyword evidence="2" id="KW-0489">Methyltransferase</keyword>
<dbReference type="GO" id="GO:0009809">
    <property type="term" value="P:lignin biosynthetic process"/>
    <property type="evidence" value="ECO:0007669"/>
    <property type="project" value="UniProtKB-KW"/>
</dbReference>
<comment type="function">
    <text evidence="7">Catalyzes the conversion of caffeic acid to ferulic acid and of 5-hydroxyferulic acid to sinapic acid. The resulting products may subsequently be converted to the corresponding alcohols that are incorporated into lignins.</text>
</comment>
<feature type="active site" description="Proton acceptor" evidence="8">
    <location>
        <position position="310"/>
    </location>
</feature>
<proteinExistence type="predicted"/>
<dbReference type="PROSITE" id="PS51683">
    <property type="entry name" value="SAM_OMT_II"/>
    <property type="match status" value="1"/>
</dbReference>
<organism evidence="11 12">
    <name type="scientific">Psophocarpus tetragonolobus</name>
    <name type="common">Winged bean</name>
    <name type="synonym">Dolichos tetragonolobus</name>
    <dbReference type="NCBI Taxonomy" id="3891"/>
    <lineage>
        <taxon>Eukaryota</taxon>
        <taxon>Viridiplantae</taxon>
        <taxon>Streptophyta</taxon>
        <taxon>Embryophyta</taxon>
        <taxon>Tracheophyta</taxon>
        <taxon>Spermatophyta</taxon>
        <taxon>Magnoliopsida</taxon>
        <taxon>eudicotyledons</taxon>
        <taxon>Gunneridae</taxon>
        <taxon>Pentapetalae</taxon>
        <taxon>rosids</taxon>
        <taxon>fabids</taxon>
        <taxon>Fabales</taxon>
        <taxon>Fabaceae</taxon>
        <taxon>Papilionoideae</taxon>
        <taxon>50 kb inversion clade</taxon>
        <taxon>NPAAA clade</taxon>
        <taxon>indigoferoid/millettioid clade</taxon>
        <taxon>Phaseoleae</taxon>
        <taxon>Psophocarpus</taxon>
    </lineage>
</organism>
<dbReference type="InterPro" id="IPR029063">
    <property type="entry name" value="SAM-dependent_MTases_sf"/>
</dbReference>
<dbReference type="PANTHER" id="PTHR11746">
    <property type="entry name" value="O-METHYLTRANSFERASE"/>
    <property type="match status" value="1"/>
</dbReference>
<dbReference type="GO" id="GO:0047763">
    <property type="term" value="F:caffeate O-methyltransferase activity"/>
    <property type="evidence" value="ECO:0007669"/>
    <property type="project" value="UniProtKB-EC"/>
</dbReference>
<dbReference type="SUPFAM" id="SSF53335">
    <property type="entry name" value="S-adenosyl-L-methionine-dependent methyltransferases"/>
    <property type="match status" value="1"/>
</dbReference>
<dbReference type="InterPro" id="IPR036390">
    <property type="entry name" value="WH_DNA-bd_sf"/>
</dbReference>
<evidence type="ECO:0000256" key="7">
    <source>
        <dbReference type="ARBA" id="ARBA00045231"/>
    </source>
</evidence>
<dbReference type="FunFam" id="1.10.10.10:FF:000357">
    <property type="entry name" value="Caffeic acid 3-O-methyltransferase"/>
    <property type="match status" value="1"/>
</dbReference>
<sequence length="404" mass="44851">MAGLRGVHSSILVRASLKQSKDSLKVEVDNRVEVEMASVADEKEKMKEGEEVEDEESYSRAMQLSTSVVVSMALQTATELGVFDVLQEAGEGAKVSAKEIASKLCCNNNPEAATMLDRVLALLASHSILNCSLIPDPQNLGTFHRLYTITPVSTFFVRNSDGASLGPFIALIQDNIFLHTWSELKNAIRNGGIPFNKVYGTHAFEYPSLDSRFNQVFNTAMINHTTLVMKKVLECYKGFEDIKRLVDVGGGLGININLITSKYPHIQGINFDLPHVIQHAPSYPGVEHVAGDMFENVPKGDAIFMKWILHDWSDEYCVKLLKNCYDAIPDDGKVIVVEAVLPIIPETNAAWKAVSQTDVLMMTQNPGGKERSDQLFMDLATAAGFSGIRYQSYVRTFWVMEFFK</sequence>
<keyword evidence="4" id="KW-0949">S-adenosyl-L-methionine</keyword>
<evidence type="ECO:0000313" key="11">
    <source>
        <dbReference type="EMBL" id="KAK7397484.1"/>
    </source>
</evidence>
<dbReference type="InterPro" id="IPR001077">
    <property type="entry name" value="COMT_C"/>
</dbReference>
<dbReference type="PIRSF" id="PIRSF005739">
    <property type="entry name" value="O-mtase"/>
    <property type="match status" value="1"/>
</dbReference>
<evidence type="ECO:0000256" key="4">
    <source>
        <dbReference type="ARBA" id="ARBA00022691"/>
    </source>
</evidence>
<dbReference type="GO" id="GO:0046983">
    <property type="term" value="F:protein dimerization activity"/>
    <property type="evidence" value="ECO:0007669"/>
    <property type="project" value="InterPro"/>
</dbReference>
<comment type="pathway">
    <text evidence="1">Aromatic compound metabolism; phenylpropanoid biosynthesis.</text>
</comment>
<dbReference type="InterPro" id="IPR036388">
    <property type="entry name" value="WH-like_DNA-bd_sf"/>
</dbReference>
<dbReference type="InterPro" id="IPR012967">
    <property type="entry name" value="COMT_dimerisation"/>
</dbReference>
<dbReference type="Pfam" id="PF08100">
    <property type="entry name" value="Dimerisation"/>
    <property type="match status" value="1"/>
</dbReference>
<evidence type="ECO:0000256" key="5">
    <source>
        <dbReference type="ARBA" id="ARBA00022733"/>
    </source>
</evidence>
<dbReference type="Pfam" id="PF00891">
    <property type="entry name" value="Methyltransf_2"/>
    <property type="match status" value="1"/>
</dbReference>
<dbReference type="SUPFAM" id="SSF46785">
    <property type="entry name" value="Winged helix' DNA-binding domain"/>
    <property type="match status" value="1"/>
</dbReference>
<keyword evidence="3" id="KW-0808">Transferase</keyword>
<dbReference type="AlphaFoldDB" id="A0AAN9XM81"/>
<keyword evidence="12" id="KW-1185">Reference proteome</keyword>
<evidence type="ECO:0000256" key="6">
    <source>
        <dbReference type="ARBA" id="ARBA00039011"/>
    </source>
</evidence>
<evidence type="ECO:0000259" key="9">
    <source>
        <dbReference type="Pfam" id="PF00891"/>
    </source>
</evidence>
<evidence type="ECO:0000256" key="8">
    <source>
        <dbReference type="PIRSR" id="PIRSR005739-1"/>
    </source>
</evidence>
<dbReference type="Gene3D" id="3.40.50.150">
    <property type="entry name" value="Vaccinia Virus protein VP39"/>
    <property type="match status" value="1"/>
</dbReference>
<keyword evidence="5" id="KW-0438">Lignin biosynthesis</keyword>
<evidence type="ECO:0000313" key="12">
    <source>
        <dbReference type="Proteomes" id="UP001386955"/>
    </source>
</evidence>
<evidence type="ECO:0000256" key="2">
    <source>
        <dbReference type="ARBA" id="ARBA00022603"/>
    </source>
</evidence>
<evidence type="ECO:0000256" key="1">
    <source>
        <dbReference type="ARBA" id="ARBA00004928"/>
    </source>
</evidence>
<name>A0AAN9XM81_PSOTE</name>
<protein>
    <recommendedName>
        <fullName evidence="6">caffeate O-methyltransferase</fullName>
        <ecNumber evidence="6">2.1.1.68</ecNumber>
    </recommendedName>
</protein>
<dbReference type="Gene3D" id="1.10.10.10">
    <property type="entry name" value="Winged helix-like DNA-binding domain superfamily/Winged helix DNA-binding domain"/>
    <property type="match status" value="1"/>
</dbReference>
<comment type="caution">
    <text evidence="11">The sequence shown here is derived from an EMBL/GenBank/DDBJ whole genome shotgun (WGS) entry which is preliminary data.</text>
</comment>
<gene>
    <name evidence="11" type="ORF">VNO78_18659</name>
</gene>
<dbReference type="EMBL" id="JAYMYS010000004">
    <property type="protein sequence ID" value="KAK7397484.1"/>
    <property type="molecule type" value="Genomic_DNA"/>
</dbReference>
<evidence type="ECO:0000259" key="10">
    <source>
        <dbReference type="Pfam" id="PF08100"/>
    </source>
</evidence>
<dbReference type="InterPro" id="IPR016461">
    <property type="entry name" value="COMT-like"/>
</dbReference>
<accession>A0AAN9XM81</accession>